<protein>
    <recommendedName>
        <fullName evidence="8">DUF202 domain-containing protein</fullName>
    </recommendedName>
</protein>
<dbReference type="PANTHER" id="PTHR34187:SF2">
    <property type="entry name" value="DUF202 DOMAIN-CONTAINING PROTEIN"/>
    <property type="match status" value="1"/>
</dbReference>
<keyword evidence="2" id="KW-1003">Cell membrane</keyword>
<accession>S3BZH3</accession>
<feature type="compositionally biased region" description="Basic and acidic residues" evidence="6">
    <location>
        <begin position="19"/>
        <end position="30"/>
    </location>
</feature>
<feature type="region of interest" description="Disordered" evidence="6">
    <location>
        <begin position="207"/>
        <end position="294"/>
    </location>
</feature>
<proteinExistence type="predicted"/>
<sequence length="458" mass="48834">MAAATPGALDPRPVSSRSRTHDHDQDHDQANIRAPADHAPASANSISAPSHPQEQQDQERPEQPKRQKRPDQLDQLDQLDQPPASLAYSISDLTASAYPRLEQSQSRPYTSVSAAVSTSSSPGPASPSAGTSSGFHSGGLVSRSPSAPRVRRPSTQDRINGILETARQRAETVSAQASAQASASNSANPTPHNSLARHATFRMEPLLRNQSAPGTFQAESDGDDGRRTPEQRLGDGQGSQRSARHLHYAANTGTYGTLGTSASRSSSGRPRSRKNADRGYQQEAAASGAAVTSGAPSRAASRAASIAGGPPADLPWWKDVLSGFQSIELENKGSVARDHLALERTFLAWLRTSLAFASIGIAVTQLFRLNTSASSGNNETEEKLSRLRHIGRPLGSTFLGISVLILFLGYHRFYQSQQWILKGKFPASRGTILLVSLMAFALMVTSLVIVVVVQPSEG</sequence>
<evidence type="ECO:0000256" key="5">
    <source>
        <dbReference type="ARBA" id="ARBA00023136"/>
    </source>
</evidence>
<gene>
    <name evidence="9" type="ORF">F503_000010</name>
</gene>
<dbReference type="Pfam" id="PF02656">
    <property type="entry name" value="DUF202"/>
    <property type="match status" value="1"/>
</dbReference>
<keyword evidence="3 7" id="KW-0812">Transmembrane</keyword>
<keyword evidence="5 7" id="KW-0472">Membrane</keyword>
<feature type="compositionally biased region" description="Low complexity" evidence="6">
    <location>
        <begin position="73"/>
        <end position="83"/>
    </location>
</feature>
<dbReference type="HOGENOM" id="CLU_053359_0_0_1"/>
<feature type="compositionally biased region" description="Low complexity" evidence="6">
    <location>
        <begin position="39"/>
        <end position="55"/>
    </location>
</feature>
<comment type="subcellular location">
    <subcellularLocation>
        <location evidence="1">Cell membrane</location>
        <topology evidence="1">Multi-pass membrane protein</topology>
    </subcellularLocation>
</comment>
<feature type="transmembrane region" description="Helical" evidence="7">
    <location>
        <begin position="430"/>
        <end position="453"/>
    </location>
</feature>
<dbReference type="InterPro" id="IPR052053">
    <property type="entry name" value="IM_YidH-like"/>
</dbReference>
<feature type="domain" description="DUF202" evidence="8">
    <location>
        <begin position="337"/>
        <end position="418"/>
    </location>
</feature>
<reference evidence="9 10" key="1">
    <citation type="journal article" date="2013" name="BMC Genomics">
        <title>The genome and transcriptome of the pine saprophyte Ophiostoma piceae, and a comparison with the bark beetle-associated pine pathogen Grosmannia clavigera.</title>
        <authorList>
            <person name="Haridas S."/>
            <person name="Wang Y."/>
            <person name="Lim L."/>
            <person name="Massoumi Alamouti S."/>
            <person name="Jackman S."/>
            <person name="Docking R."/>
            <person name="Robertson G."/>
            <person name="Birol I."/>
            <person name="Bohlmann J."/>
            <person name="Breuil C."/>
        </authorList>
    </citation>
    <scope>NUCLEOTIDE SEQUENCE [LARGE SCALE GENOMIC DNA]</scope>
    <source>
        <strain evidence="9 10">UAMH 11346</strain>
    </source>
</reference>
<evidence type="ECO:0000313" key="10">
    <source>
        <dbReference type="Proteomes" id="UP000016923"/>
    </source>
</evidence>
<feature type="region of interest" description="Disordered" evidence="6">
    <location>
        <begin position="1"/>
        <end position="194"/>
    </location>
</feature>
<organism evidence="9 10">
    <name type="scientific">Ophiostoma piceae (strain UAMH 11346)</name>
    <name type="common">Sap stain fungus</name>
    <dbReference type="NCBI Taxonomy" id="1262450"/>
    <lineage>
        <taxon>Eukaryota</taxon>
        <taxon>Fungi</taxon>
        <taxon>Dikarya</taxon>
        <taxon>Ascomycota</taxon>
        <taxon>Pezizomycotina</taxon>
        <taxon>Sordariomycetes</taxon>
        <taxon>Sordariomycetidae</taxon>
        <taxon>Ophiostomatales</taxon>
        <taxon>Ophiostomataceae</taxon>
        <taxon>Ophiostoma</taxon>
    </lineage>
</organism>
<feature type="transmembrane region" description="Helical" evidence="7">
    <location>
        <begin position="390"/>
        <end position="410"/>
    </location>
</feature>
<name>S3BZH3_OPHP1</name>
<feature type="compositionally biased region" description="Basic and acidic residues" evidence="6">
    <location>
        <begin position="223"/>
        <end position="233"/>
    </location>
</feature>
<evidence type="ECO:0000256" key="7">
    <source>
        <dbReference type="SAM" id="Phobius"/>
    </source>
</evidence>
<evidence type="ECO:0000256" key="2">
    <source>
        <dbReference type="ARBA" id="ARBA00022475"/>
    </source>
</evidence>
<evidence type="ECO:0000256" key="6">
    <source>
        <dbReference type="SAM" id="MobiDB-lite"/>
    </source>
</evidence>
<evidence type="ECO:0000256" key="1">
    <source>
        <dbReference type="ARBA" id="ARBA00004651"/>
    </source>
</evidence>
<dbReference type="eggNOG" id="ENOG502S1BM">
    <property type="taxonomic scope" value="Eukaryota"/>
</dbReference>
<keyword evidence="10" id="KW-1185">Reference proteome</keyword>
<evidence type="ECO:0000256" key="3">
    <source>
        <dbReference type="ARBA" id="ARBA00022692"/>
    </source>
</evidence>
<dbReference type="GO" id="GO:0005886">
    <property type="term" value="C:plasma membrane"/>
    <property type="evidence" value="ECO:0007669"/>
    <property type="project" value="UniProtKB-SubCell"/>
</dbReference>
<dbReference type="EMBL" id="KE148158">
    <property type="protein sequence ID" value="EPE04856.1"/>
    <property type="molecule type" value="Genomic_DNA"/>
</dbReference>
<feature type="transmembrane region" description="Helical" evidence="7">
    <location>
        <begin position="346"/>
        <end position="369"/>
    </location>
</feature>
<dbReference type="PANTHER" id="PTHR34187">
    <property type="entry name" value="FGR18P"/>
    <property type="match status" value="1"/>
</dbReference>
<dbReference type="Proteomes" id="UP000016923">
    <property type="component" value="Unassembled WGS sequence"/>
</dbReference>
<feature type="compositionally biased region" description="Basic and acidic residues" evidence="6">
    <location>
        <begin position="57"/>
        <end position="72"/>
    </location>
</feature>
<evidence type="ECO:0000313" key="9">
    <source>
        <dbReference type="EMBL" id="EPE04856.1"/>
    </source>
</evidence>
<keyword evidence="4 7" id="KW-1133">Transmembrane helix</keyword>
<dbReference type="InterPro" id="IPR003807">
    <property type="entry name" value="DUF202"/>
</dbReference>
<dbReference type="OrthoDB" id="199599at2759"/>
<evidence type="ECO:0000256" key="4">
    <source>
        <dbReference type="ARBA" id="ARBA00022989"/>
    </source>
</evidence>
<feature type="compositionally biased region" description="Polar residues" evidence="6">
    <location>
        <begin position="251"/>
        <end position="260"/>
    </location>
</feature>
<dbReference type="VEuPathDB" id="FungiDB:F503_000010"/>
<feature type="compositionally biased region" description="Low complexity" evidence="6">
    <location>
        <begin position="174"/>
        <end position="188"/>
    </location>
</feature>
<dbReference type="AlphaFoldDB" id="S3BZH3"/>
<feature type="compositionally biased region" description="Polar residues" evidence="6">
    <location>
        <begin position="208"/>
        <end position="218"/>
    </location>
</feature>
<evidence type="ECO:0000259" key="8">
    <source>
        <dbReference type="Pfam" id="PF02656"/>
    </source>
</evidence>
<feature type="compositionally biased region" description="Low complexity" evidence="6">
    <location>
        <begin position="110"/>
        <end position="134"/>
    </location>
</feature>
<feature type="compositionally biased region" description="Low complexity" evidence="6">
    <location>
        <begin position="284"/>
        <end position="294"/>
    </location>
</feature>